<reference evidence="1" key="2">
    <citation type="journal article" date="2015" name="Data Brief">
        <title>Shoot transcriptome of the giant reed, Arundo donax.</title>
        <authorList>
            <person name="Barrero R.A."/>
            <person name="Guerrero F.D."/>
            <person name="Moolhuijzen P."/>
            <person name="Goolsby J.A."/>
            <person name="Tidwell J."/>
            <person name="Bellgard S.E."/>
            <person name="Bellgard M.I."/>
        </authorList>
    </citation>
    <scope>NUCLEOTIDE SEQUENCE</scope>
    <source>
        <tissue evidence="1">Shoot tissue taken approximately 20 cm above the soil surface</tissue>
    </source>
</reference>
<organism evidence="1">
    <name type="scientific">Arundo donax</name>
    <name type="common">Giant reed</name>
    <name type="synonym">Donax arundinaceus</name>
    <dbReference type="NCBI Taxonomy" id="35708"/>
    <lineage>
        <taxon>Eukaryota</taxon>
        <taxon>Viridiplantae</taxon>
        <taxon>Streptophyta</taxon>
        <taxon>Embryophyta</taxon>
        <taxon>Tracheophyta</taxon>
        <taxon>Spermatophyta</taxon>
        <taxon>Magnoliopsida</taxon>
        <taxon>Liliopsida</taxon>
        <taxon>Poales</taxon>
        <taxon>Poaceae</taxon>
        <taxon>PACMAD clade</taxon>
        <taxon>Arundinoideae</taxon>
        <taxon>Arundineae</taxon>
        <taxon>Arundo</taxon>
    </lineage>
</organism>
<sequence>MERCTTIIISSVHNNKSTICRKRRTAKQVSRTLGLNPLHVKDGKSWFKQL</sequence>
<dbReference type="AlphaFoldDB" id="A0A0A9C5P0"/>
<proteinExistence type="predicted"/>
<dbReference type="EMBL" id="GBRH01229185">
    <property type="protein sequence ID" value="JAD68710.1"/>
    <property type="molecule type" value="Transcribed_RNA"/>
</dbReference>
<name>A0A0A9C5P0_ARUDO</name>
<accession>A0A0A9C5P0</accession>
<protein>
    <submittedName>
        <fullName evidence="1">Uncharacterized protein</fullName>
    </submittedName>
</protein>
<evidence type="ECO:0000313" key="1">
    <source>
        <dbReference type="EMBL" id="JAD68710.1"/>
    </source>
</evidence>
<reference evidence="1" key="1">
    <citation type="submission" date="2014-09" db="EMBL/GenBank/DDBJ databases">
        <authorList>
            <person name="Magalhaes I.L.F."/>
            <person name="Oliveira U."/>
            <person name="Santos F.R."/>
            <person name="Vidigal T.H.D.A."/>
            <person name="Brescovit A.D."/>
            <person name="Santos A.J."/>
        </authorList>
    </citation>
    <scope>NUCLEOTIDE SEQUENCE</scope>
    <source>
        <tissue evidence="1">Shoot tissue taken approximately 20 cm above the soil surface</tissue>
    </source>
</reference>